<dbReference type="EMBL" id="JAXHOZ010000066">
    <property type="protein sequence ID" value="MDY4379350.1"/>
    <property type="molecule type" value="Genomic_DNA"/>
</dbReference>
<dbReference type="Pfam" id="PF04591">
    <property type="entry name" value="DUF596"/>
    <property type="match status" value="1"/>
</dbReference>
<proteinExistence type="predicted"/>
<reference evidence="1" key="1">
    <citation type="submission" date="2023-11" db="EMBL/GenBank/DDBJ databases">
        <title>Comparative genomics revealed phylogeny of phytopathogenic Pectobacterium aroidearum based on whole-genome sequencing and function of putative horizontal acquire islands in P. aroidearum PccS1.</title>
        <authorList>
            <person name="Fan J."/>
            <person name="Yang L."/>
        </authorList>
    </citation>
    <scope>NUCLEOTIDE SEQUENCE</scope>
    <source>
        <strain evidence="1">NJAU140</strain>
    </source>
</reference>
<dbReference type="RefSeq" id="WP_317178098.1">
    <property type="nucleotide sequence ID" value="NZ_JAXHOZ010000066.1"/>
</dbReference>
<evidence type="ECO:0000313" key="2">
    <source>
        <dbReference type="Proteomes" id="UP001269968"/>
    </source>
</evidence>
<dbReference type="Proteomes" id="UP001269968">
    <property type="component" value="Unassembled WGS sequence"/>
</dbReference>
<organism evidence="1 2">
    <name type="scientific">Pectobacterium brasiliense</name>
    <dbReference type="NCBI Taxonomy" id="180957"/>
    <lineage>
        <taxon>Bacteria</taxon>
        <taxon>Pseudomonadati</taxon>
        <taxon>Pseudomonadota</taxon>
        <taxon>Gammaproteobacteria</taxon>
        <taxon>Enterobacterales</taxon>
        <taxon>Pectobacteriaceae</taxon>
        <taxon>Pectobacterium</taxon>
    </lineage>
</organism>
<accession>A0AAW9HI30</accession>
<dbReference type="InterPro" id="IPR023138">
    <property type="entry name" value="NMB0513-like_sf"/>
</dbReference>
<dbReference type="InterPro" id="IPR007670">
    <property type="entry name" value="DUF596"/>
</dbReference>
<comment type="caution">
    <text evidence="1">The sequence shown here is derived from an EMBL/GenBank/DDBJ whole genome shotgun (WGS) entry which is preliminary data.</text>
</comment>
<gene>
    <name evidence="1" type="ORF">SOV92_16225</name>
</gene>
<name>A0AAW9HI30_9GAMM</name>
<dbReference type="SUPFAM" id="SSF160472">
    <property type="entry name" value="NMB0513-like"/>
    <property type="match status" value="1"/>
</dbReference>
<protein>
    <submittedName>
        <fullName evidence="1">DUF596 domain-containing protein</fullName>
    </submittedName>
</protein>
<dbReference type="AlphaFoldDB" id="A0AAW9HI30"/>
<evidence type="ECO:0000313" key="1">
    <source>
        <dbReference type="EMBL" id="MDY4379350.1"/>
    </source>
</evidence>
<dbReference type="Gene3D" id="1.10.3510.10">
    <property type="entry name" value="NMB0513-like"/>
    <property type="match status" value="1"/>
</dbReference>
<sequence length="136" mass="15449">MTQRAEPASMLKREANMDDNDIYDAVATSVYGLSMGAIWQHIAVECRGNPRTYAQRQALFFTLLERLIAEGRIRLASQGDYLQGDPKYQVDQLRHAFPSEMSDDELDDVDEFGLWFFAKAPAGVVWITPEGQESWT</sequence>